<dbReference type="Pfam" id="PF00155">
    <property type="entry name" value="Aminotran_1_2"/>
    <property type="match status" value="1"/>
</dbReference>
<dbReference type="PANTHER" id="PTHR13693:SF100">
    <property type="entry name" value="8-AMINO-7-OXONONANOATE SYNTHASE"/>
    <property type="match status" value="1"/>
</dbReference>
<evidence type="ECO:0000259" key="4">
    <source>
        <dbReference type="Pfam" id="PF00155"/>
    </source>
</evidence>
<reference evidence="5 6" key="1">
    <citation type="submission" date="2020-01" db="EMBL/GenBank/DDBJ databases">
        <title>Muriicola jejuensis KCTC 22299.</title>
        <authorList>
            <person name="Wang G."/>
        </authorList>
    </citation>
    <scope>NUCLEOTIDE SEQUENCE [LARGE SCALE GENOMIC DNA]</scope>
    <source>
        <strain evidence="5 6">KCTC 22299</strain>
    </source>
</reference>
<accession>A0A6P0UCX1</accession>
<evidence type="ECO:0000256" key="2">
    <source>
        <dbReference type="ARBA" id="ARBA00022679"/>
    </source>
</evidence>
<dbReference type="InterPro" id="IPR015424">
    <property type="entry name" value="PyrdxlP-dep_Trfase"/>
</dbReference>
<dbReference type="Proteomes" id="UP000468443">
    <property type="component" value="Unassembled WGS sequence"/>
</dbReference>
<name>A0A6P0UCX1_9FLAO</name>
<keyword evidence="6" id="KW-1185">Reference proteome</keyword>
<gene>
    <name evidence="5" type="ORF">GWK09_10250</name>
</gene>
<feature type="domain" description="Aminotransferase class I/classII large" evidence="4">
    <location>
        <begin position="26"/>
        <end position="343"/>
    </location>
</feature>
<comment type="cofactor">
    <cofactor evidence="1">
        <name>pyridoxal 5'-phosphate</name>
        <dbReference type="ChEBI" id="CHEBI:597326"/>
    </cofactor>
</comment>
<protein>
    <submittedName>
        <fullName evidence="5">Aminotransferase class I/II-fold pyridoxal phosphate-dependent enzyme</fullName>
    </submittedName>
</protein>
<comment type="caution">
    <text evidence="5">The sequence shown here is derived from an EMBL/GenBank/DDBJ whole genome shotgun (WGS) entry which is preliminary data.</text>
</comment>
<keyword evidence="2 5" id="KW-0808">Transferase</keyword>
<dbReference type="SUPFAM" id="SSF53383">
    <property type="entry name" value="PLP-dependent transferases"/>
    <property type="match status" value="1"/>
</dbReference>
<dbReference type="GO" id="GO:0030170">
    <property type="term" value="F:pyridoxal phosphate binding"/>
    <property type="evidence" value="ECO:0007669"/>
    <property type="project" value="InterPro"/>
</dbReference>
<evidence type="ECO:0000256" key="3">
    <source>
        <dbReference type="ARBA" id="ARBA00022898"/>
    </source>
</evidence>
<dbReference type="GO" id="GO:0008483">
    <property type="term" value="F:transaminase activity"/>
    <property type="evidence" value="ECO:0007669"/>
    <property type="project" value="UniProtKB-KW"/>
</dbReference>
<dbReference type="AlphaFoldDB" id="A0A6P0UCX1"/>
<dbReference type="InterPro" id="IPR004839">
    <property type="entry name" value="Aminotransferase_I/II_large"/>
</dbReference>
<dbReference type="Gene3D" id="3.90.1150.10">
    <property type="entry name" value="Aspartate Aminotransferase, domain 1"/>
    <property type="match status" value="1"/>
</dbReference>
<dbReference type="RefSeq" id="WP_163693298.1">
    <property type="nucleotide sequence ID" value="NZ_FXTW01000002.1"/>
</dbReference>
<sequence length="351" mass="38688">MKVLVSSYPGRTLEYGGRDYLYFGGTSYLGMQQDAEFRALAHEAIEQYGSNYGSSRRANIQFTIYEEAEAYIAGWVGSEAALTLSSGYLAGQMLANHFKNKDHSLFYAPNTHSALYTSGAKPYTTYTTLGIALREHLDQKNAQTPVVFIDSIDFSGCNYPNFEILKTLPLESCILVVDDSHGIGVIGQDGGGVYRTLKSLTCKELVLCASLGKALAVQAGLVAGNTARIAKMKASDFFGGASPAAPFYLSQFLKAIPIYQRKRKDLVQNINFFMDAMKIENLLNSMPNYPVFGYSDPNLTDHLIKQNILVTDFRYPTEDTYATHRIVLTSAHKSKDLTTLSNALNSFVGKE</sequence>
<dbReference type="PANTHER" id="PTHR13693">
    <property type="entry name" value="CLASS II AMINOTRANSFERASE/8-AMINO-7-OXONONANOATE SYNTHASE"/>
    <property type="match status" value="1"/>
</dbReference>
<dbReference type="Gene3D" id="3.40.640.10">
    <property type="entry name" value="Type I PLP-dependent aspartate aminotransferase-like (Major domain)"/>
    <property type="match status" value="1"/>
</dbReference>
<dbReference type="InterPro" id="IPR015422">
    <property type="entry name" value="PyrdxlP-dep_Trfase_small"/>
</dbReference>
<evidence type="ECO:0000313" key="5">
    <source>
        <dbReference type="EMBL" id="NER10897.1"/>
    </source>
</evidence>
<keyword evidence="3" id="KW-0663">Pyridoxal phosphate</keyword>
<dbReference type="InterPro" id="IPR015421">
    <property type="entry name" value="PyrdxlP-dep_Trfase_major"/>
</dbReference>
<keyword evidence="5" id="KW-0032">Aminotransferase</keyword>
<evidence type="ECO:0000256" key="1">
    <source>
        <dbReference type="ARBA" id="ARBA00001933"/>
    </source>
</evidence>
<dbReference type="InterPro" id="IPR050087">
    <property type="entry name" value="AON_synthase_class-II"/>
</dbReference>
<dbReference type="GO" id="GO:0009102">
    <property type="term" value="P:biotin biosynthetic process"/>
    <property type="evidence" value="ECO:0007669"/>
    <property type="project" value="TreeGrafter"/>
</dbReference>
<evidence type="ECO:0000313" key="6">
    <source>
        <dbReference type="Proteomes" id="UP000468443"/>
    </source>
</evidence>
<proteinExistence type="predicted"/>
<organism evidence="5 6">
    <name type="scientific">Muriicola jejuensis</name>
    <dbReference type="NCBI Taxonomy" id="504488"/>
    <lineage>
        <taxon>Bacteria</taxon>
        <taxon>Pseudomonadati</taxon>
        <taxon>Bacteroidota</taxon>
        <taxon>Flavobacteriia</taxon>
        <taxon>Flavobacteriales</taxon>
        <taxon>Flavobacteriaceae</taxon>
        <taxon>Muriicola</taxon>
    </lineage>
</organism>
<dbReference type="EMBL" id="JAABOP010000002">
    <property type="protein sequence ID" value="NER10897.1"/>
    <property type="molecule type" value="Genomic_DNA"/>
</dbReference>
<dbReference type="GO" id="GO:0008710">
    <property type="term" value="F:8-amino-7-oxononanoate synthase activity"/>
    <property type="evidence" value="ECO:0007669"/>
    <property type="project" value="TreeGrafter"/>
</dbReference>